<dbReference type="GO" id="GO:0008081">
    <property type="term" value="F:phosphoric diester hydrolase activity"/>
    <property type="evidence" value="ECO:0007669"/>
    <property type="project" value="InterPro"/>
</dbReference>
<evidence type="ECO:0000256" key="1">
    <source>
        <dbReference type="SAM" id="MobiDB-lite"/>
    </source>
</evidence>
<dbReference type="Gene3D" id="3.30.870.10">
    <property type="entry name" value="Endonuclease Chain A"/>
    <property type="match status" value="1"/>
</dbReference>
<dbReference type="AlphaFoldDB" id="M7STJ5"/>
<dbReference type="Proteomes" id="UP000012174">
    <property type="component" value="Unassembled WGS sequence"/>
</dbReference>
<dbReference type="KEGG" id="ela:UCREL1_3122"/>
<dbReference type="eggNOG" id="KOG2031">
    <property type="taxonomic scope" value="Eukaryota"/>
</dbReference>
<proteinExistence type="predicted"/>
<dbReference type="GO" id="GO:0005634">
    <property type="term" value="C:nucleus"/>
    <property type="evidence" value="ECO:0007669"/>
    <property type="project" value="InterPro"/>
</dbReference>
<dbReference type="OrthoDB" id="47785at2759"/>
<name>M7STJ5_EUTLA</name>
<evidence type="ECO:0000313" key="3">
    <source>
        <dbReference type="Proteomes" id="UP000012174"/>
    </source>
</evidence>
<dbReference type="Pfam" id="PF06087">
    <property type="entry name" value="Tyr-DNA_phospho"/>
    <property type="match status" value="1"/>
</dbReference>
<reference evidence="3" key="1">
    <citation type="journal article" date="2013" name="Genome Announc.">
        <title>Draft genome sequence of the grapevine dieback fungus Eutypa lata UCR-EL1.</title>
        <authorList>
            <person name="Blanco-Ulate B."/>
            <person name="Rolshausen P.E."/>
            <person name="Cantu D."/>
        </authorList>
    </citation>
    <scope>NUCLEOTIDE SEQUENCE [LARGE SCALE GENOMIC DNA]</scope>
    <source>
        <strain evidence="3">UCR-EL1</strain>
    </source>
</reference>
<feature type="region of interest" description="Disordered" evidence="1">
    <location>
        <begin position="27"/>
        <end position="123"/>
    </location>
</feature>
<dbReference type="SUPFAM" id="SSF56024">
    <property type="entry name" value="Phospholipase D/nuclease"/>
    <property type="match status" value="1"/>
</dbReference>
<feature type="compositionally biased region" description="Basic and acidic residues" evidence="1">
    <location>
        <begin position="86"/>
        <end position="97"/>
    </location>
</feature>
<dbReference type="GO" id="GO:0006281">
    <property type="term" value="P:DNA repair"/>
    <property type="evidence" value="ECO:0007669"/>
    <property type="project" value="InterPro"/>
</dbReference>
<feature type="compositionally biased region" description="Basic and acidic residues" evidence="1">
    <location>
        <begin position="27"/>
        <end position="37"/>
    </location>
</feature>
<dbReference type="HOGENOM" id="CLU_1256001_0_0_1"/>
<dbReference type="OMA" id="IQMNDAA"/>
<sequence length="220" mass="24264">MDNSDPFNGDEDAALRYALQLSLREVEESPIELHSDPDSSDDDLDRKPTYSPVTKVPGSASTQGSKGASLPAPQTAPTAEGGLAGLDRKRMEEERLARLGKRKAPDSAQETQERKQRARIDGKAVATGRSTNLPFPTGVVKKTWASGYARSGDDIKIEEVLQKDELEMAVLSSFQWDEDWLLSKIDIRKTKMLLIAFASSVTQVFIFLQLPQAKLISDEE</sequence>
<dbReference type="InterPro" id="IPR010347">
    <property type="entry name" value="Tdp1"/>
</dbReference>
<accession>M7STJ5</accession>
<dbReference type="EMBL" id="KB706002">
    <property type="protein sequence ID" value="EMR69849.1"/>
    <property type="molecule type" value="Genomic_DNA"/>
</dbReference>
<organism evidence="2 3">
    <name type="scientific">Eutypa lata (strain UCR-EL1)</name>
    <name type="common">Grapevine dieback disease fungus</name>
    <name type="synonym">Eutypa armeniacae</name>
    <dbReference type="NCBI Taxonomy" id="1287681"/>
    <lineage>
        <taxon>Eukaryota</taxon>
        <taxon>Fungi</taxon>
        <taxon>Dikarya</taxon>
        <taxon>Ascomycota</taxon>
        <taxon>Pezizomycotina</taxon>
        <taxon>Sordariomycetes</taxon>
        <taxon>Xylariomycetidae</taxon>
        <taxon>Xylariales</taxon>
        <taxon>Diatrypaceae</taxon>
        <taxon>Eutypa</taxon>
    </lineage>
</organism>
<gene>
    <name evidence="2" type="ORF">UCREL1_3122</name>
</gene>
<keyword evidence="3" id="KW-1185">Reference proteome</keyword>
<feature type="compositionally biased region" description="Basic and acidic residues" evidence="1">
    <location>
        <begin position="111"/>
        <end position="122"/>
    </location>
</feature>
<protein>
    <submittedName>
        <fullName evidence="2">Putative tyrosyl-dna phosphodiesterase domain-containing protein</fullName>
    </submittedName>
</protein>
<dbReference type="PROSITE" id="PS50330">
    <property type="entry name" value="UIM"/>
    <property type="match status" value="1"/>
</dbReference>
<dbReference type="STRING" id="1287681.M7STJ5"/>
<dbReference type="InterPro" id="IPR003903">
    <property type="entry name" value="UIM_dom"/>
</dbReference>
<evidence type="ECO:0000313" key="2">
    <source>
        <dbReference type="EMBL" id="EMR69849.1"/>
    </source>
</evidence>